<keyword evidence="3 8" id="KW-0853">WD repeat</keyword>
<dbReference type="Pfam" id="PF00400">
    <property type="entry name" value="WD40"/>
    <property type="match status" value="1"/>
</dbReference>
<gene>
    <name evidence="10" type="ORF">V5799_005453</name>
</gene>
<dbReference type="Gene3D" id="2.130.10.10">
    <property type="entry name" value="YVTN repeat-like/Quinoprotein amine dehydrogenase"/>
    <property type="match status" value="1"/>
</dbReference>
<feature type="region of interest" description="Disordered" evidence="9">
    <location>
        <begin position="141"/>
        <end position="165"/>
    </location>
</feature>
<proteinExistence type="inferred from homology"/>
<dbReference type="SUPFAM" id="SSF50978">
    <property type="entry name" value="WD40 repeat-like"/>
    <property type="match status" value="1"/>
</dbReference>
<evidence type="ECO:0000256" key="1">
    <source>
        <dbReference type="ARBA" id="ARBA00004496"/>
    </source>
</evidence>
<evidence type="ECO:0000256" key="8">
    <source>
        <dbReference type="PROSITE-ProRule" id="PRU00221"/>
    </source>
</evidence>
<dbReference type="InterPro" id="IPR051973">
    <property type="entry name" value="tRNA_Anticodon_Mtase-Reg"/>
</dbReference>
<protein>
    <recommendedName>
        <fullName evidence="7">tRNA (34-2'-O)-methyltransferase regulator WDR6</fullName>
    </recommendedName>
</protein>
<dbReference type="GO" id="GO:0030488">
    <property type="term" value="P:tRNA methylation"/>
    <property type="evidence" value="ECO:0007669"/>
    <property type="project" value="TreeGrafter"/>
</dbReference>
<feature type="compositionally biased region" description="Low complexity" evidence="9">
    <location>
        <begin position="149"/>
        <end position="165"/>
    </location>
</feature>
<dbReference type="InterPro" id="IPR036322">
    <property type="entry name" value="WD40_repeat_dom_sf"/>
</dbReference>
<name>A0AAQ4DZ80_AMBAM</name>
<evidence type="ECO:0000256" key="7">
    <source>
        <dbReference type="ARBA" id="ARBA00040154"/>
    </source>
</evidence>
<sequence length="204" mass="22428">MFDDWIWDVAWLHPEAGPLVPGATVTTLALCLGHNRVVHWDWQTKQVLVVTACSDYCLLYTAQLVGASWKQLIAVVGTVYREVLLWVPSQPSPAPVLHRLSGHQGVIFSVSFHVPQRLLCSTSDDRSLRVYRFHEAIGREPGIYPPGTGPTSSTTTSGATSSQSPFGPAQLASGWFSSVHALYGHESRVWRAAILRTCYLTVGE</sequence>
<dbReference type="EMBL" id="JARKHS020025010">
    <property type="protein sequence ID" value="KAK8767770.1"/>
    <property type="molecule type" value="Genomic_DNA"/>
</dbReference>
<evidence type="ECO:0000256" key="3">
    <source>
        <dbReference type="ARBA" id="ARBA00022574"/>
    </source>
</evidence>
<dbReference type="PANTHER" id="PTHR14344:SF3">
    <property type="entry name" value="WD REPEAT-CONTAINING PROTEIN 6"/>
    <property type="match status" value="1"/>
</dbReference>
<evidence type="ECO:0000256" key="4">
    <source>
        <dbReference type="ARBA" id="ARBA00022694"/>
    </source>
</evidence>
<dbReference type="AlphaFoldDB" id="A0AAQ4DZ80"/>
<dbReference type="Proteomes" id="UP001321473">
    <property type="component" value="Unassembled WGS sequence"/>
</dbReference>
<evidence type="ECO:0000256" key="2">
    <source>
        <dbReference type="ARBA" id="ARBA00022490"/>
    </source>
</evidence>
<keyword evidence="11" id="KW-1185">Reference proteome</keyword>
<organism evidence="10 11">
    <name type="scientific">Amblyomma americanum</name>
    <name type="common">Lone star tick</name>
    <dbReference type="NCBI Taxonomy" id="6943"/>
    <lineage>
        <taxon>Eukaryota</taxon>
        <taxon>Metazoa</taxon>
        <taxon>Ecdysozoa</taxon>
        <taxon>Arthropoda</taxon>
        <taxon>Chelicerata</taxon>
        <taxon>Arachnida</taxon>
        <taxon>Acari</taxon>
        <taxon>Parasitiformes</taxon>
        <taxon>Ixodida</taxon>
        <taxon>Ixodoidea</taxon>
        <taxon>Ixodidae</taxon>
        <taxon>Amblyomminae</taxon>
        <taxon>Amblyomma</taxon>
    </lineage>
</organism>
<reference evidence="10 11" key="1">
    <citation type="journal article" date="2023" name="Arcadia Sci">
        <title>De novo assembly of a long-read Amblyomma americanum tick genome.</title>
        <authorList>
            <person name="Chou S."/>
            <person name="Poskanzer K.E."/>
            <person name="Rollins M."/>
            <person name="Thuy-Boun P.S."/>
        </authorList>
    </citation>
    <scope>NUCLEOTIDE SEQUENCE [LARGE SCALE GENOMIC DNA]</scope>
    <source>
        <strain evidence="10">F_SG_1</strain>
        <tissue evidence="10">Salivary glands</tissue>
    </source>
</reference>
<keyword evidence="5" id="KW-0677">Repeat</keyword>
<evidence type="ECO:0000313" key="10">
    <source>
        <dbReference type="EMBL" id="KAK8767770.1"/>
    </source>
</evidence>
<comment type="subcellular location">
    <subcellularLocation>
        <location evidence="1">Cytoplasm</location>
    </subcellularLocation>
</comment>
<dbReference type="SMART" id="SM00320">
    <property type="entry name" value="WD40"/>
    <property type="match status" value="1"/>
</dbReference>
<feature type="non-terminal residue" evidence="10">
    <location>
        <position position="204"/>
    </location>
</feature>
<dbReference type="PANTHER" id="PTHR14344">
    <property type="entry name" value="WD REPEAT PROTEIN"/>
    <property type="match status" value="1"/>
</dbReference>
<evidence type="ECO:0000256" key="5">
    <source>
        <dbReference type="ARBA" id="ARBA00022737"/>
    </source>
</evidence>
<evidence type="ECO:0000256" key="6">
    <source>
        <dbReference type="ARBA" id="ARBA00038255"/>
    </source>
</evidence>
<dbReference type="PROSITE" id="PS50082">
    <property type="entry name" value="WD_REPEATS_2"/>
    <property type="match status" value="1"/>
</dbReference>
<evidence type="ECO:0000313" key="11">
    <source>
        <dbReference type="Proteomes" id="UP001321473"/>
    </source>
</evidence>
<keyword evidence="4" id="KW-0819">tRNA processing</keyword>
<dbReference type="InterPro" id="IPR001680">
    <property type="entry name" value="WD40_rpt"/>
</dbReference>
<accession>A0AAQ4DZ80</accession>
<comment type="caution">
    <text evidence="10">The sequence shown here is derived from an EMBL/GenBank/DDBJ whole genome shotgun (WGS) entry which is preliminary data.</text>
</comment>
<comment type="similarity">
    <text evidence="6">Belongs to the WD repeat WDR6 family.</text>
</comment>
<keyword evidence="2" id="KW-0963">Cytoplasm</keyword>
<dbReference type="InterPro" id="IPR015943">
    <property type="entry name" value="WD40/YVTN_repeat-like_dom_sf"/>
</dbReference>
<evidence type="ECO:0000256" key="9">
    <source>
        <dbReference type="SAM" id="MobiDB-lite"/>
    </source>
</evidence>
<dbReference type="GO" id="GO:0005737">
    <property type="term" value="C:cytoplasm"/>
    <property type="evidence" value="ECO:0007669"/>
    <property type="project" value="UniProtKB-SubCell"/>
</dbReference>
<feature type="repeat" description="WD" evidence="8">
    <location>
        <begin position="100"/>
        <end position="131"/>
    </location>
</feature>